<feature type="domain" description="Transcription factor IIIC subunit Tfc1/Sfc1 triple barrel" evidence="6">
    <location>
        <begin position="2"/>
        <end position="72"/>
    </location>
</feature>
<comment type="subcellular location">
    <subcellularLocation>
        <location evidence="1">Nucleus</location>
    </subcellularLocation>
</comment>
<dbReference type="InterPro" id="IPR019136">
    <property type="entry name" value="TF_IIIC_su-5_HTH"/>
</dbReference>
<accession>A0ABP0FB92</accession>
<dbReference type="Gene3D" id="3.30.200.160">
    <property type="entry name" value="TFIIIC, subcomplex tauA, subunit Sfc1, barrel domain"/>
    <property type="match status" value="1"/>
</dbReference>
<dbReference type="PANTHER" id="PTHR13230:SF5">
    <property type="entry name" value="GENERAL TRANSCRIPTION FACTOR 3C POLYPEPTIDE 5"/>
    <property type="match status" value="1"/>
</dbReference>
<dbReference type="InterPro" id="IPR041499">
    <property type="entry name" value="Tfc1/Sfc1_N"/>
</dbReference>
<feature type="domain" description="Transcription factor IIIC subunit 5 HTH" evidence="5">
    <location>
        <begin position="109"/>
        <end position="258"/>
    </location>
</feature>
<dbReference type="InterPro" id="IPR042536">
    <property type="entry name" value="TFIIIC_tauA_Sfc1"/>
</dbReference>
<dbReference type="Proteomes" id="UP001642483">
    <property type="component" value="Unassembled WGS sequence"/>
</dbReference>
<dbReference type="PANTHER" id="PTHR13230">
    <property type="entry name" value="GENERAL TRANSCRIPTION FACTOR IIIC, POLYPEPTIDE 5"/>
    <property type="match status" value="1"/>
</dbReference>
<name>A0ABP0FB92_CLALP</name>
<dbReference type="Pfam" id="PF17682">
    <property type="entry name" value="Tau95_N"/>
    <property type="match status" value="1"/>
</dbReference>
<evidence type="ECO:0000256" key="2">
    <source>
        <dbReference type="ARBA" id="ARBA00023125"/>
    </source>
</evidence>
<keyword evidence="4" id="KW-0539">Nucleus</keyword>
<sequence>MDLRFRPDDPGCKPVCGDRKPVTSFVVRVCKFKKKKKDVTHDEDEKNCYQQQISGIVTSIYSFTTLCDYQYLAVTKSDEACFNMRSNLQVKDLNLKGQSAFPYGVPLLLLPPTFSRLDKPQSYQYKKEDQQRSTKTVSKVGIHGLSNRKSRPNHCISINYEDKTPAAGLEEAVKVFDSLPAEFKVYGEKVKEAFDKRPVWSRNALVCQLNIQEQYMKLFLPLFAYYYITGPWARLWVRFGYDPKVDPSAQRYQLIDFRLRQGIHTPFIPIKPKRNTLKYKLPHLSTKVQPRDNVAITPLPKSKRSIQPQGNDGYEEINQNIQSKLSDATYLYKPGILPAYRHIFYQACDIHLPEAQVIIQKPSGNSTCSKDDGWFCPNTTAEIRSHLAKDVFRTISLLKDEDELQTKDSLQNKGSASDNLSQNFDLIEDQAAEGSLVADDTNAADKECFDSDSSYDDLAQSATQEVLLNADVIESDNDNSSLPEDTPEQDELCDEEDYIFRSAALFRDM</sequence>
<evidence type="ECO:0000313" key="8">
    <source>
        <dbReference type="Proteomes" id="UP001642483"/>
    </source>
</evidence>
<evidence type="ECO:0008006" key="9">
    <source>
        <dbReference type="Google" id="ProtNLM"/>
    </source>
</evidence>
<organism evidence="7 8">
    <name type="scientific">Clavelina lepadiformis</name>
    <name type="common">Light-bulb sea squirt</name>
    <name type="synonym">Ascidia lepadiformis</name>
    <dbReference type="NCBI Taxonomy" id="159417"/>
    <lineage>
        <taxon>Eukaryota</taxon>
        <taxon>Metazoa</taxon>
        <taxon>Chordata</taxon>
        <taxon>Tunicata</taxon>
        <taxon>Ascidiacea</taxon>
        <taxon>Aplousobranchia</taxon>
        <taxon>Clavelinidae</taxon>
        <taxon>Clavelina</taxon>
    </lineage>
</organism>
<proteinExistence type="predicted"/>
<dbReference type="InterPro" id="IPR040454">
    <property type="entry name" value="TF_IIIC_Tfc1/Sfc1"/>
</dbReference>
<evidence type="ECO:0000259" key="5">
    <source>
        <dbReference type="Pfam" id="PF09734"/>
    </source>
</evidence>
<dbReference type="EMBL" id="CAWYQH010000035">
    <property type="protein sequence ID" value="CAK8676962.1"/>
    <property type="molecule type" value="Genomic_DNA"/>
</dbReference>
<gene>
    <name evidence="7" type="ORF">CVLEPA_LOCUS6375</name>
</gene>
<keyword evidence="3" id="KW-0804">Transcription</keyword>
<evidence type="ECO:0000256" key="1">
    <source>
        <dbReference type="ARBA" id="ARBA00004123"/>
    </source>
</evidence>
<evidence type="ECO:0000256" key="3">
    <source>
        <dbReference type="ARBA" id="ARBA00023163"/>
    </source>
</evidence>
<evidence type="ECO:0000256" key="4">
    <source>
        <dbReference type="ARBA" id="ARBA00023242"/>
    </source>
</evidence>
<dbReference type="Pfam" id="PF09734">
    <property type="entry name" value="Tau95"/>
    <property type="match status" value="1"/>
</dbReference>
<protein>
    <recommendedName>
        <fullName evidence="9">General transcription factor 3C polypeptide 5</fullName>
    </recommendedName>
</protein>
<comment type="caution">
    <text evidence="7">The sequence shown here is derived from an EMBL/GenBank/DDBJ whole genome shotgun (WGS) entry which is preliminary data.</text>
</comment>
<reference evidence="7 8" key="1">
    <citation type="submission" date="2024-02" db="EMBL/GenBank/DDBJ databases">
        <authorList>
            <person name="Daric V."/>
            <person name="Darras S."/>
        </authorList>
    </citation>
    <scope>NUCLEOTIDE SEQUENCE [LARGE SCALE GENOMIC DNA]</scope>
</reference>
<evidence type="ECO:0000313" key="7">
    <source>
        <dbReference type="EMBL" id="CAK8676962.1"/>
    </source>
</evidence>
<keyword evidence="2" id="KW-0238">DNA-binding</keyword>
<keyword evidence="8" id="KW-1185">Reference proteome</keyword>
<evidence type="ECO:0000259" key="6">
    <source>
        <dbReference type="Pfam" id="PF17682"/>
    </source>
</evidence>